<dbReference type="PANTHER" id="PTHR45833">
    <property type="entry name" value="METHIONINE SYNTHASE"/>
    <property type="match status" value="1"/>
</dbReference>
<dbReference type="PROSITE" id="PS50970">
    <property type="entry name" value="HCY"/>
    <property type="match status" value="1"/>
</dbReference>
<dbReference type="InterPro" id="IPR006158">
    <property type="entry name" value="Cobalamin-bd"/>
</dbReference>
<evidence type="ECO:0000259" key="8">
    <source>
        <dbReference type="PROSITE" id="PS50970"/>
    </source>
</evidence>
<protein>
    <recommendedName>
        <fullName evidence="3">Methionine synthase</fullName>
    </recommendedName>
</protein>
<keyword evidence="7" id="KW-0862">Zinc</keyword>
<evidence type="ECO:0000313" key="13">
    <source>
        <dbReference type="Proteomes" id="UP000694308"/>
    </source>
</evidence>
<dbReference type="NCBIfam" id="NF005719">
    <property type="entry name" value="PRK07535.1"/>
    <property type="match status" value="1"/>
</dbReference>
<keyword evidence="4 7" id="KW-0479">Metal-binding</keyword>
<name>A0A949U191_9CLOT</name>
<dbReference type="InterPro" id="IPR003759">
    <property type="entry name" value="Cbl-bd_cap"/>
</dbReference>
<dbReference type="InterPro" id="IPR003726">
    <property type="entry name" value="HCY_dom"/>
</dbReference>
<dbReference type="PROSITE" id="PS51332">
    <property type="entry name" value="B12_BINDING"/>
    <property type="match status" value="1"/>
</dbReference>
<evidence type="ECO:0000256" key="4">
    <source>
        <dbReference type="ARBA" id="ARBA00022723"/>
    </source>
</evidence>
<dbReference type="PANTHER" id="PTHR45833:SF1">
    <property type="entry name" value="METHIONINE SYNTHASE"/>
    <property type="match status" value="1"/>
</dbReference>
<dbReference type="RefSeq" id="WP_218322567.1">
    <property type="nucleotide sequence ID" value="NZ_JAEEGC010000126.1"/>
</dbReference>
<sequence>MIFKDLLNNKLNNKFIFFDGAMGTMLQKEGLKVGELPETLNITNSETIKRIHKQYIDAGADIIITNTFGANELKYSTSEYSVEDVITAGVNNAREVADDKLVALDIGPTGQIMEPSGTLSFETAYELFKKQVIIGERAGADVILIETMSDLYEAKAAILAAKENSSLPVLCTMTFQEDGRTLMGTDPKTMVFVLEGLGVDALGVNCSLGPKELMPIVEEILKYASIPVMVQPNAGLPRYDGEKTVYDIKAGEFAEYIKIMAQKGVRIFGGCCGTDPEFINKSSAALKGISPLKTEIKGFTAITSGTDTVILDDKVRFIGERINPTGKKHYKQELKAKSVNYIQSEAVKQKEEGAAVIDLNVGLPEIDEVEMITKAVKAIQKVVQIPISIDSSNPEAIEAGARIYNGKPVINSVNGKEETMKKIFPIVKKYGGCVIALTIDENGIPSSAEGRFKIAEKIVNEAKKYRIDKKDIIVDCLALTASAQQKEVLETVKSIELVKERLGVKTTLGVSNVSYGMPRREILNRAFLSIALYAGLNLPIINGADEEMKDTIDAFNVLSNTDKEGKDYISKYSDRKNEANNEKKPSVDNKENNKELKQIIIDGMEEDAEASTEELLKIKEPLEIVNNYIIPALDYVGEQYEEKEIFLPQLIQSAETVKKSFSVIKKNMLAKGEDNIDKGKIVLATVKGDIHDIGKNIVKVLLENYGFKVIDLGKDVPIEKVVEAVKEHNIKLVGLSALMTTTVISMKKTIEALRENNLQCKVFVGGAVLNEEYAEMIGADFYAKDARESVRIAEKIFVE</sequence>
<dbReference type="PIRSF" id="PIRSF037472">
    <property type="entry name" value="DHPS_mtfrase"/>
    <property type="match status" value="1"/>
</dbReference>
<dbReference type="GO" id="GO:0046872">
    <property type="term" value="F:metal ion binding"/>
    <property type="evidence" value="ECO:0007669"/>
    <property type="project" value="UniProtKB-KW"/>
</dbReference>
<accession>A0A949U191</accession>
<dbReference type="InterPro" id="IPR050554">
    <property type="entry name" value="Met_Synthase/Corrinoid"/>
</dbReference>
<dbReference type="GO" id="GO:0046653">
    <property type="term" value="P:tetrahydrofolate metabolic process"/>
    <property type="evidence" value="ECO:0007669"/>
    <property type="project" value="TreeGrafter"/>
</dbReference>
<evidence type="ECO:0000256" key="7">
    <source>
        <dbReference type="PROSITE-ProRule" id="PRU00333"/>
    </source>
</evidence>
<dbReference type="GO" id="GO:0031419">
    <property type="term" value="F:cobalamin binding"/>
    <property type="evidence" value="ECO:0007669"/>
    <property type="project" value="InterPro"/>
</dbReference>
<keyword evidence="7" id="KW-0808">Transferase</keyword>
<feature type="domain" description="B12-binding" evidence="10">
    <location>
        <begin position="678"/>
        <end position="799"/>
    </location>
</feature>
<evidence type="ECO:0000259" key="11">
    <source>
        <dbReference type="PROSITE" id="PS51337"/>
    </source>
</evidence>
<keyword evidence="7" id="KW-0489">Methyltransferase</keyword>
<dbReference type="GO" id="GO:0032259">
    <property type="term" value="P:methylation"/>
    <property type="evidence" value="ECO:0007669"/>
    <property type="project" value="UniProtKB-KW"/>
</dbReference>
<dbReference type="GO" id="GO:0005829">
    <property type="term" value="C:cytosol"/>
    <property type="evidence" value="ECO:0007669"/>
    <property type="project" value="TreeGrafter"/>
</dbReference>
<proteinExistence type="inferred from homology"/>
<comment type="cofactor">
    <cofactor evidence="7">
        <name>Zn(2+)</name>
        <dbReference type="ChEBI" id="CHEBI:29105"/>
    </cofactor>
</comment>
<evidence type="ECO:0000256" key="1">
    <source>
        <dbReference type="ARBA" id="ARBA00001700"/>
    </source>
</evidence>
<feature type="binding site" evidence="7">
    <location>
        <position position="271"/>
    </location>
    <ligand>
        <name>Zn(2+)</name>
        <dbReference type="ChEBI" id="CHEBI:29105"/>
    </ligand>
</feature>
<keyword evidence="13" id="KW-1185">Reference proteome</keyword>
<feature type="binding site" evidence="7">
    <location>
        <position position="272"/>
    </location>
    <ligand>
        <name>Zn(2+)</name>
        <dbReference type="ChEBI" id="CHEBI:29105"/>
    </ligand>
</feature>
<dbReference type="Pfam" id="PF00809">
    <property type="entry name" value="Pterin_bind"/>
    <property type="match status" value="1"/>
</dbReference>
<dbReference type="InterPro" id="IPR017215">
    <property type="entry name" value="MetH_bac"/>
</dbReference>
<dbReference type="Pfam" id="PF02574">
    <property type="entry name" value="S-methyl_trans"/>
    <property type="match status" value="1"/>
</dbReference>
<feature type="domain" description="B12-binding N-terminal" evidence="11">
    <location>
        <begin position="583"/>
        <end position="676"/>
    </location>
</feature>
<evidence type="ECO:0000256" key="3">
    <source>
        <dbReference type="ARBA" id="ARBA00013998"/>
    </source>
</evidence>
<comment type="function">
    <text evidence="6">Catalyzes the transfer of a methyl group from methyl-cobalamin to homocysteine, yielding enzyme-bound cob(I)alamin and methionine. Subsequently, remethylates the cofactor using methyltetrahydrofolate.</text>
</comment>
<dbReference type="PROSITE" id="PS50972">
    <property type="entry name" value="PTERIN_BINDING"/>
    <property type="match status" value="1"/>
</dbReference>
<dbReference type="GO" id="GO:0050667">
    <property type="term" value="P:homocysteine metabolic process"/>
    <property type="evidence" value="ECO:0007669"/>
    <property type="project" value="TreeGrafter"/>
</dbReference>
<dbReference type="GO" id="GO:0008705">
    <property type="term" value="F:methionine synthase activity"/>
    <property type="evidence" value="ECO:0007669"/>
    <property type="project" value="UniProtKB-EC"/>
</dbReference>
<dbReference type="InterPro" id="IPR000489">
    <property type="entry name" value="Pterin-binding_dom"/>
</dbReference>
<dbReference type="CDD" id="cd02070">
    <property type="entry name" value="corrinoid_protein_B12-BD"/>
    <property type="match status" value="1"/>
</dbReference>
<keyword evidence="5" id="KW-0170">Cobalt</keyword>
<dbReference type="SMART" id="SM01018">
    <property type="entry name" value="B12-binding_2"/>
    <property type="match status" value="1"/>
</dbReference>
<dbReference type="Pfam" id="PF02607">
    <property type="entry name" value="B12-binding_2"/>
    <property type="match status" value="1"/>
</dbReference>
<comment type="caution">
    <text evidence="12">The sequence shown here is derived from an EMBL/GenBank/DDBJ whole genome shotgun (WGS) entry which is preliminary data.</text>
</comment>
<dbReference type="AlphaFoldDB" id="A0A949U191"/>
<evidence type="ECO:0000256" key="6">
    <source>
        <dbReference type="ARBA" id="ARBA00025552"/>
    </source>
</evidence>
<organism evidence="12 13">
    <name type="scientific">Clostridium thailandense</name>
    <dbReference type="NCBI Taxonomy" id="2794346"/>
    <lineage>
        <taxon>Bacteria</taxon>
        <taxon>Bacillati</taxon>
        <taxon>Bacillota</taxon>
        <taxon>Clostridia</taxon>
        <taxon>Eubacteriales</taxon>
        <taxon>Clostridiaceae</taxon>
        <taxon>Clostridium</taxon>
    </lineage>
</organism>
<evidence type="ECO:0000256" key="2">
    <source>
        <dbReference type="ARBA" id="ARBA00010854"/>
    </source>
</evidence>
<dbReference type="FunFam" id="3.40.50.280:FF:000003">
    <property type="entry name" value="Dimethylamine methyltransferase corrinoid protein"/>
    <property type="match status" value="1"/>
</dbReference>
<reference evidence="12" key="1">
    <citation type="submission" date="2020-12" db="EMBL/GenBank/DDBJ databases">
        <title>Clostridium thailandense sp. nov., a novel acetogenic bacterium isolated from peat land soil in Thailand.</title>
        <authorList>
            <person name="Chaikitkaew S."/>
            <person name="Birkeland N.K."/>
        </authorList>
    </citation>
    <scope>NUCLEOTIDE SEQUENCE</scope>
    <source>
        <strain evidence="12">PL3</strain>
    </source>
</reference>
<feature type="binding site" evidence="7">
    <location>
        <position position="206"/>
    </location>
    <ligand>
        <name>Zn(2+)</name>
        <dbReference type="ChEBI" id="CHEBI:29105"/>
    </ligand>
</feature>
<evidence type="ECO:0000313" key="12">
    <source>
        <dbReference type="EMBL" id="MBV7275515.1"/>
    </source>
</evidence>
<feature type="domain" description="Pterin-binding" evidence="9">
    <location>
        <begin position="315"/>
        <end position="559"/>
    </location>
</feature>
<comment type="catalytic activity">
    <reaction evidence="1">
        <text>(6S)-5-methyl-5,6,7,8-tetrahydrofolate + L-homocysteine = (6S)-5,6,7,8-tetrahydrofolate + L-methionine</text>
        <dbReference type="Rhea" id="RHEA:11172"/>
        <dbReference type="ChEBI" id="CHEBI:18608"/>
        <dbReference type="ChEBI" id="CHEBI:57453"/>
        <dbReference type="ChEBI" id="CHEBI:57844"/>
        <dbReference type="ChEBI" id="CHEBI:58199"/>
        <dbReference type="EC" id="2.1.1.13"/>
    </reaction>
</comment>
<dbReference type="Pfam" id="PF02310">
    <property type="entry name" value="B12-binding"/>
    <property type="match status" value="1"/>
</dbReference>
<evidence type="ECO:0000259" key="10">
    <source>
        <dbReference type="PROSITE" id="PS51332"/>
    </source>
</evidence>
<gene>
    <name evidence="12" type="ORF">I6U48_21670</name>
</gene>
<dbReference type="PROSITE" id="PS51337">
    <property type="entry name" value="B12_BINDING_NTER"/>
    <property type="match status" value="1"/>
</dbReference>
<comment type="similarity">
    <text evidence="2">Belongs to the methylamine corrinoid protein family.</text>
</comment>
<feature type="domain" description="Hcy-binding" evidence="8">
    <location>
        <begin position="4"/>
        <end position="286"/>
    </location>
</feature>
<evidence type="ECO:0000259" key="9">
    <source>
        <dbReference type="PROSITE" id="PS50972"/>
    </source>
</evidence>
<dbReference type="Proteomes" id="UP000694308">
    <property type="component" value="Unassembled WGS sequence"/>
</dbReference>
<evidence type="ECO:0000256" key="5">
    <source>
        <dbReference type="ARBA" id="ARBA00023285"/>
    </source>
</evidence>
<dbReference type="EMBL" id="JAEEGC010000126">
    <property type="protein sequence ID" value="MBV7275515.1"/>
    <property type="molecule type" value="Genomic_DNA"/>
</dbReference>